<dbReference type="EMBL" id="AYRZ02000012">
    <property type="protein sequence ID" value="PHT65576.1"/>
    <property type="molecule type" value="Genomic_DNA"/>
</dbReference>
<proteinExistence type="predicted"/>
<protein>
    <submittedName>
        <fullName evidence="1">Uncharacterized protein</fullName>
    </submittedName>
</protein>
<reference evidence="1 2" key="2">
    <citation type="journal article" date="2017" name="Genome Biol.">
        <title>New reference genome sequences of hot pepper reveal the massive evolution of plant disease-resistance genes by retroduplication.</title>
        <authorList>
            <person name="Kim S."/>
            <person name="Park J."/>
            <person name="Yeom S.I."/>
            <person name="Kim Y.M."/>
            <person name="Seo E."/>
            <person name="Kim K.T."/>
            <person name="Kim M.S."/>
            <person name="Lee J.M."/>
            <person name="Cheong K."/>
            <person name="Shin H.S."/>
            <person name="Kim S.B."/>
            <person name="Han K."/>
            <person name="Lee J."/>
            <person name="Park M."/>
            <person name="Lee H.A."/>
            <person name="Lee H.Y."/>
            <person name="Lee Y."/>
            <person name="Oh S."/>
            <person name="Lee J.H."/>
            <person name="Choi E."/>
            <person name="Choi E."/>
            <person name="Lee S.E."/>
            <person name="Jeon J."/>
            <person name="Kim H."/>
            <person name="Choi G."/>
            <person name="Song H."/>
            <person name="Lee J."/>
            <person name="Lee S.C."/>
            <person name="Kwon J.K."/>
            <person name="Lee H.Y."/>
            <person name="Koo N."/>
            <person name="Hong Y."/>
            <person name="Kim R.W."/>
            <person name="Kang W.H."/>
            <person name="Huh J.H."/>
            <person name="Kang B.C."/>
            <person name="Yang T.J."/>
            <person name="Lee Y.H."/>
            <person name="Bennetzen J.L."/>
            <person name="Choi D."/>
        </authorList>
    </citation>
    <scope>NUCLEOTIDE SEQUENCE [LARGE SCALE GENOMIC DNA]</scope>
    <source>
        <strain evidence="2">cv. CM334</strain>
    </source>
</reference>
<name>A0A2G2Y740_CAPAN</name>
<sequence>MASPTTTVGISLDPIDDLPLGNNANRFDANVIMVLAVLDSTLAVSFAYPNLELERKLRHCLIDTCKKIANGDNSVTTNSISSAAVQEIVVRIEPLKRDGVIST</sequence>
<dbReference type="Gramene" id="PHT65576">
    <property type="protein sequence ID" value="PHT65576"/>
    <property type="gene ID" value="T459_30001"/>
</dbReference>
<gene>
    <name evidence="1" type="ORF">T459_30001</name>
</gene>
<organism evidence="1 2">
    <name type="scientific">Capsicum annuum</name>
    <name type="common">Capsicum pepper</name>
    <dbReference type="NCBI Taxonomy" id="4072"/>
    <lineage>
        <taxon>Eukaryota</taxon>
        <taxon>Viridiplantae</taxon>
        <taxon>Streptophyta</taxon>
        <taxon>Embryophyta</taxon>
        <taxon>Tracheophyta</taxon>
        <taxon>Spermatophyta</taxon>
        <taxon>Magnoliopsida</taxon>
        <taxon>eudicotyledons</taxon>
        <taxon>Gunneridae</taxon>
        <taxon>Pentapetalae</taxon>
        <taxon>asterids</taxon>
        <taxon>lamiids</taxon>
        <taxon>Solanales</taxon>
        <taxon>Solanaceae</taxon>
        <taxon>Solanoideae</taxon>
        <taxon>Capsiceae</taxon>
        <taxon>Capsicum</taxon>
    </lineage>
</organism>
<dbReference type="GO" id="GO:0016567">
    <property type="term" value="P:protein ubiquitination"/>
    <property type="evidence" value="ECO:0007669"/>
    <property type="project" value="UniProtKB-UniPathway"/>
</dbReference>
<dbReference type="STRING" id="4072.A0A2G2Y740"/>
<accession>A0A2G2Y740</accession>
<comment type="caution">
    <text evidence="1">The sequence shown here is derived from an EMBL/GenBank/DDBJ whole genome shotgun (WGS) entry which is preliminary data.</text>
</comment>
<reference evidence="1 2" key="1">
    <citation type="journal article" date="2014" name="Nat. Genet.">
        <title>Genome sequence of the hot pepper provides insights into the evolution of pungency in Capsicum species.</title>
        <authorList>
            <person name="Kim S."/>
            <person name="Park M."/>
            <person name="Yeom S.I."/>
            <person name="Kim Y.M."/>
            <person name="Lee J.M."/>
            <person name="Lee H.A."/>
            <person name="Seo E."/>
            <person name="Choi J."/>
            <person name="Cheong K."/>
            <person name="Kim K.T."/>
            <person name="Jung K."/>
            <person name="Lee G.W."/>
            <person name="Oh S.K."/>
            <person name="Bae C."/>
            <person name="Kim S.B."/>
            <person name="Lee H.Y."/>
            <person name="Kim S.Y."/>
            <person name="Kim M.S."/>
            <person name="Kang B.C."/>
            <person name="Jo Y.D."/>
            <person name="Yang H.B."/>
            <person name="Jeong H.J."/>
            <person name="Kang W.H."/>
            <person name="Kwon J.K."/>
            <person name="Shin C."/>
            <person name="Lim J.Y."/>
            <person name="Park J.H."/>
            <person name="Huh J.H."/>
            <person name="Kim J.S."/>
            <person name="Kim B.D."/>
            <person name="Cohen O."/>
            <person name="Paran I."/>
            <person name="Suh M.C."/>
            <person name="Lee S.B."/>
            <person name="Kim Y.K."/>
            <person name="Shin Y."/>
            <person name="Noh S.J."/>
            <person name="Park J."/>
            <person name="Seo Y.S."/>
            <person name="Kwon S.Y."/>
            <person name="Kim H.A."/>
            <person name="Park J.M."/>
            <person name="Kim H.J."/>
            <person name="Choi S.B."/>
            <person name="Bosland P.W."/>
            <person name="Reeves G."/>
            <person name="Jo S.H."/>
            <person name="Lee B.W."/>
            <person name="Cho H.T."/>
            <person name="Choi H.S."/>
            <person name="Lee M.S."/>
            <person name="Yu Y."/>
            <person name="Do Choi Y."/>
            <person name="Park B.S."/>
            <person name="van Deynze A."/>
            <person name="Ashrafi H."/>
            <person name="Hill T."/>
            <person name="Kim W.T."/>
            <person name="Pai H.S."/>
            <person name="Ahn H.K."/>
            <person name="Yeam I."/>
            <person name="Giovannoni J.J."/>
            <person name="Rose J.K."/>
            <person name="Sorensen I."/>
            <person name="Lee S.J."/>
            <person name="Kim R.W."/>
            <person name="Choi I.Y."/>
            <person name="Choi B.S."/>
            <person name="Lim J.S."/>
            <person name="Lee Y.H."/>
            <person name="Choi D."/>
        </authorList>
    </citation>
    <scope>NUCLEOTIDE SEQUENCE [LARGE SCALE GENOMIC DNA]</scope>
    <source>
        <strain evidence="2">cv. CM334</strain>
    </source>
</reference>
<dbReference type="AlphaFoldDB" id="A0A2G2Y740"/>
<evidence type="ECO:0000313" key="1">
    <source>
        <dbReference type="EMBL" id="PHT65576.1"/>
    </source>
</evidence>
<evidence type="ECO:0000313" key="2">
    <source>
        <dbReference type="Proteomes" id="UP000222542"/>
    </source>
</evidence>
<dbReference type="UniPathway" id="UPA00143"/>
<dbReference type="Proteomes" id="UP000222542">
    <property type="component" value="Unassembled WGS sequence"/>
</dbReference>
<keyword evidence="2" id="KW-1185">Reference proteome</keyword>